<dbReference type="Proteomes" id="UP000265703">
    <property type="component" value="Unassembled WGS sequence"/>
</dbReference>
<comment type="caution">
    <text evidence="1">The sequence shown here is derived from an EMBL/GenBank/DDBJ whole genome shotgun (WGS) entry which is preliminary data.</text>
</comment>
<gene>
    <name evidence="1" type="ORF">C1645_842323</name>
</gene>
<keyword evidence="2" id="KW-1185">Reference proteome</keyword>
<protein>
    <recommendedName>
        <fullName evidence="3">RNase H type-1 domain-containing protein</fullName>
    </recommendedName>
</protein>
<organism evidence="1 2">
    <name type="scientific">Glomus cerebriforme</name>
    <dbReference type="NCBI Taxonomy" id="658196"/>
    <lineage>
        <taxon>Eukaryota</taxon>
        <taxon>Fungi</taxon>
        <taxon>Fungi incertae sedis</taxon>
        <taxon>Mucoromycota</taxon>
        <taxon>Glomeromycotina</taxon>
        <taxon>Glomeromycetes</taxon>
        <taxon>Glomerales</taxon>
        <taxon>Glomeraceae</taxon>
        <taxon>Glomus</taxon>
    </lineage>
</organism>
<evidence type="ECO:0008006" key="3">
    <source>
        <dbReference type="Google" id="ProtNLM"/>
    </source>
</evidence>
<reference evidence="1 2" key="1">
    <citation type="submission" date="2018-06" db="EMBL/GenBank/DDBJ databases">
        <title>Comparative genomics reveals the genomic features of Rhizophagus irregularis, R. cerebriforme, R. diaphanum and Gigaspora rosea, and their symbiotic lifestyle signature.</title>
        <authorList>
            <person name="Morin E."/>
            <person name="San Clemente H."/>
            <person name="Chen E.C.H."/>
            <person name="De La Providencia I."/>
            <person name="Hainaut M."/>
            <person name="Kuo A."/>
            <person name="Kohler A."/>
            <person name="Murat C."/>
            <person name="Tang N."/>
            <person name="Roy S."/>
            <person name="Loubradou J."/>
            <person name="Henrissat B."/>
            <person name="Grigoriev I.V."/>
            <person name="Corradi N."/>
            <person name="Roux C."/>
            <person name="Martin F.M."/>
        </authorList>
    </citation>
    <scope>NUCLEOTIDE SEQUENCE [LARGE SCALE GENOMIC DNA]</scope>
    <source>
        <strain evidence="1 2">DAOM 227022</strain>
    </source>
</reference>
<dbReference type="EMBL" id="QKYT01002066">
    <property type="protein sequence ID" value="RIA78787.1"/>
    <property type="molecule type" value="Genomic_DNA"/>
</dbReference>
<evidence type="ECO:0000313" key="1">
    <source>
        <dbReference type="EMBL" id="RIA78787.1"/>
    </source>
</evidence>
<name>A0A397S493_9GLOM</name>
<proteinExistence type="predicted"/>
<sequence>MIKRKKFSLIERERFKINSQIISWNIIIDIINIKKLSIKFLKVKAHSGVKFNKKVDNLISTAHGNLNLMLTIKTNNMKNLLVILKWKNITIDKNIHAFLKTILNTQGFKQFFNQNRNFKYRKININWKITFDVLNSDIEKEKTDFSLSRKKANKVKLMMEKLPMIEQMKKSLSFIYQHKLCSRCLNEKETFNHVWKYSNISYTMDNIVKNIKNILLEKTKKNTL</sequence>
<accession>A0A397S493</accession>
<dbReference type="AlphaFoldDB" id="A0A397S493"/>
<dbReference type="OrthoDB" id="2423333at2759"/>
<evidence type="ECO:0000313" key="2">
    <source>
        <dbReference type="Proteomes" id="UP000265703"/>
    </source>
</evidence>